<evidence type="ECO:0000313" key="1">
    <source>
        <dbReference type="EMBL" id="RLE50402.1"/>
    </source>
</evidence>
<gene>
    <name evidence="1" type="ORF">DRJ31_01315</name>
</gene>
<protein>
    <recommendedName>
        <fullName evidence="3">HEPN domain-containing protein</fullName>
    </recommendedName>
</protein>
<dbReference type="Proteomes" id="UP000278475">
    <property type="component" value="Unassembled WGS sequence"/>
</dbReference>
<proteinExistence type="predicted"/>
<reference evidence="1 2" key="1">
    <citation type="submission" date="2018-06" db="EMBL/GenBank/DDBJ databases">
        <title>Extensive metabolic versatility and redundancy in microbially diverse, dynamic hydrothermal sediments.</title>
        <authorList>
            <person name="Dombrowski N."/>
            <person name="Teske A."/>
            <person name="Baker B.J."/>
        </authorList>
    </citation>
    <scope>NUCLEOTIDE SEQUENCE [LARGE SCALE GENOMIC DNA]</scope>
    <source>
        <strain evidence="1">B66_G16</strain>
    </source>
</reference>
<evidence type="ECO:0008006" key="3">
    <source>
        <dbReference type="Google" id="ProtNLM"/>
    </source>
</evidence>
<dbReference type="EMBL" id="QMQV01000006">
    <property type="protein sequence ID" value="RLE50402.1"/>
    <property type="molecule type" value="Genomic_DNA"/>
</dbReference>
<accession>A0A497ETP5</accession>
<sequence length="113" mass="12707">MSWRDLLAKAKHEVDRAAKAVEGKANLSLILYHVNESYDMLTKYLSVVEDVEARDVLGKIEEVKRLISQYALMTPCQSSLPSVVFGESSIPSIALSMILDKLKQVKEKLSKLR</sequence>
<organism evidence="1 2">
    <name type="scientific">Thermoproteota archaeon</name>
    <dbReference type="NCBI Taxonomy" id="2056631"/>
    <lineage>
        <taxon>Archaea</taxon>
        <taxon>Thermoproteota</taxon>
    </lineage>
</organism>
<evidence type="ECO:0000313" key="2">
    <source>
        <dbReference type="Proteomes" id="UP000278475"/>
    </source>
</evidence>
<name>A0A497ETP5_9CREN</name>
<dbReference type="AlphaFoldDB" id="A0A497ETP5"/>
<comment type="caution">
    <text evidence="1">The sequence shown here is derived from an EMBL/GenBank/DDBJ whole genome shotgun (WGS) entry which is preliminary data.</text>
</comment>